<feature type="coiled-coil region" evidence="1">
    <location>
        <begin position="119"/>
        <end position="154"/>
    </location>
</feature>
<evidence type="ECO:0000256" key="1">
    <source>
        <dbReference type="SAM" id="Coils"/>
    </source>
</evidence>
<name>A0A1Y1INT5_KLENI</name>
<proteinExistence type="predicted"/>
<reference evidence="2 3" key="1">
    <citation type="journal article" date="2014" name="Nat. Commun.">
        <title>Klebsormidium flaccidum genome reveals primary factors for plant terrestrial adaptation.</title>
        <authorList>
            <person name="Hori K."/>
            <person name="Maruyama F."/>
            <person name="Fujisawa T."/>
            <person name="Togashi T."/>
            <person name="Yamamoto N."/>
            <person name="Seo M."/>
            <person name="Sato S."/>
            <person name="Yamada T."/>
            <person name="Mori H."/>
            <person name="Tajima N."/>
            <person name="Moriyama T."/>
            <person name="Ikeuchi M."/>
            <person name="Watanabe M."/>
            <person name="Wada H."/>
            <person name="Kobayashi K."/>
            <person name="Saito M."/>
            <person name="Masuda T."/>
            <person name="Sasaki-Sekimoto Y."/>
            <person name="Mashiguchi K."/>
            <person name="Awai K."/>
            <person name="Shimojima M."/>
            <person name="Masuda S."/>
            <person name="Iwai M."/>
            <person name="Nobusawa T."/>
            <person name="Narise T."/>
            <person name="Kondo S."/>
            <person name="Saito H."/>
            <person name="Sato R."/>
            <person name="Murakawa M."/>
            <person name="Ihara Y."/>
            <person name="Oshima-Yamada Y."/>
            <person name="Ohtaka K."/>
            <person name="Satoh M."/>
            <person name="Sonobe K."/>
            <person name="Ishii M."/>
            <person name="Ohtani R."/>
            <person name="Kanamori-Sato M."/>
            <person name="Honoki R."/>
            <person name="Miyazaki D."/>
            <person name="Mochizuki H."/>
            <person name="Umetsu J."/>
            <person name="Higashi K."/>
            <person name="Shibata D."/>
            <person name="Kamiya Y."/>
            <person name="Sato N."/>
            <person name="Nakamura Y."/>
            <person name="Tabata S."/>
            <person name="Ida S."/>
            <person name="Kurokawa K."/>
            <person name="Ohta H."/>
        </authorList>
    </citation>
    <scope>NUCLEOTIDE SEQUENCE [LARGE SCALE GENOMIC DNA]</scope>
    <source>
        <strain evidence="2 3">NIES-2285</strain>
    </source>
</reference>
<organism evidence="2 3">
    <name type="scientific">Klebsormidium nitens</name>
    <name type="common">Green alga</name>
    <name type="synonym">Ulothrix nitens</name>
    <dbReference type="NCBI Taxonomy" id="105231"/>
    <lineage>
        <taxon>Eukaryota</taxon>
        <taxon>Viridiplantae</taxon>
        <taxon>Streptophyta</taxon>
        <taxon>Klebsormidiophyceae</taxon>
        <taxon>Klebsormidiales</taxon>
        <taxon>Klebsormidiaceae</taxon>
        <taxon>Klebsormidium</taxon>
    </lineage>
</organism>
<keyword evidence="1" id="KW-0175">Coiled coil</keyword>
<dbReference type="OMA" id="HEAVEQW"/>
<sequence>MDGSSDLADYHCLRERVANLKFEQRKVSKADETALSKQDWPQVNQLNLLHQQEVKSWEGKLHDAMRRLAAQRAEVDKEKLAAAARVNSLVGKLERLEKSSKEAATQMALVHQREVDELAARQRAEREAWQRQQEEREQEHRKELEDKLALVKAKSLAACKEVLQAEAEWKQRHAAQLQETIKRQARLEELQASVEQLTRTAEEARQGESHWKVEYEAAAVKHRRQTAGLQQQLQDSRAALTTAAAAHQADLDQLRITHQAEIDQYRKQKSQDLEDLEDRVRETVSRKDATITTLQTDLAATTRQLKSMEHLLNQLRDESTT</sequence>
<dbReference type="AlphaFoldDB" id="A0A1Y1INT5"/>
<dbReference type="EMBL" id="DF237683">
    <property type="protein sequence ID" value="GAQ91149.1"/>
    <property type="molecule type" value="Genomic_DNA"/>
</dbReference>
<evidence type="ECO:0000313" key="2">
    <source>
        <dbReference type="EMBL" id="GAQ91149.1"/>
    </source>
</evidence>
<accession>A0A1Y1INT5</accession>
<feature type="coiled-coil region" evidence="1">
    <location>
        <begin position="266"/>
        <end position="318"/>
    </location>
</feature>
<gene>
    <name evidence="2" type="ORF">KFL_007340090</name>
</gene>
<evidence type="ECO:0000313" key="3">
    <source>
        <dbReference type="Proteomes" id="UP000054558"/>
    </source>
</evidence>
<keyword evidence="3" id="KW-1185">Reference proteome</keyword>
<dbReference type="Proteomes" id="UP000054558">
    <property type="component" value="Unassembled WGS sequence"/>
</dbReference>
<protein>
    <submittedName>
        <fullName evidence="2">Uncharacterized protein</fullName>
    </submittedName>
</protein>